<evidence type="ECO:0000313" key="10">
    <source>
        <dbReference type="EMBL" id="KAK1743310.1"/>
    </source>
</evidence>
<keyword evidence="2" id="KW-0813">Transport</keyword>
<protein>
    <submittedName>
        <fullName evidence="10">MFS transporter</fullName>
    </submittedName>
</protein>
<evidence type="ECO:0000256" key="5">
    <source>
        <dbReference type="ARBA" id="ARBA00023136"/>
    </source>
</evidence>
<keyword evidence="5 8" id="KW-0472">Membrane</keyword>
<reference evidence="10" key="1">
    <citation type="submission" date="2023-06" db="EMBL/GenBank/DDBJ databases">
        <title>Survivors Of The Sea: Transcriptome response of Skeletonema marinoi to long-term dormancy.</title>
        <authorList>
            <person name="Pinder M.I.M."/>
            <person name="Kourtchenko O."/>
            <person name="Robertson E.K."/>
            <person name="Larsson T."/>
            <person name="Maumus F."/>
            <person name="Osuna-Cruz C.M."/>
            <person name="Vancaester E."/>
            <person name="Stenow R."/>
            <person name="Vandepoele K."/>
            <person name="Ploug H."/>
            <person name="Bruchert V."/>
            <person name="Godhe A."/>
            <person name="Topel M."/>
        </authorList>
    </citation>
    <scope>NUCLEOTIDE SEQUENCE</scope>
    <source>
        <strain evidence="10">R05AC</strain>
    </source>
</reference>
<evidence type="ECO:0000256" key="1">
    <source>
        <dbReference type="ARBA" id="ARBA00004141"/>
    </source>
</evidence>
<feature type="transmembrane region" description="Helical" evidence="8">
    <location>
        <begin position="188"/>
        <end position="209"/>
    </location>
</feature>
<sequence length="638" mass="69687">MDSELLWSPLLLEEKSDSNNLTPGEERSNNEQEVDINVPTLEKFSNEIAQSILAEEEMDHDPIHQIDNHEGSTTDALSTSYATTMKQRQVATTLYLLTTSLLFADQNLMSPNLSAIAEEFGFDDNTRDKKLGGDIAIAFFMVGVPASFLVGCLADVIHKRSLLFLWVILIGEGACFATYFITTYAQLYWCRALTGMSVGGALPLIYSVLGDYYEPKDRGWVSGAISMGCGIGISVGQGAAGILGPRYGWRSPFLVVSVTAIICAIAVWMFVPEVQRGMSERIWRNHQQLEEPEAVPNHQGEQHVNGLDESEVEMAEGLNNDGNMRRQLHSRTTLVATDSPTKGLYVQQFDGDSISSSQGLSSKGSYLSNFYRDSIHPHFQTTKTLLRCPSVLLGIFQGAPGCVPWGIVNTFLNDYLSSDRGLPVEGATLLILLFGLGNFLGTIKGGVGSSYLYARYGPRYPALLSGGAAIAGCLPMWALINYNFDSINGDENNNNGDDYSAITFSTYFTPGIIAVVAGSMSGITGPIVKSTLQNVTLPHMRGQAFALLNTFDDFGRGLGPAFVAWMIENLGGRTRAFNIGVTGWILCGILNTMLFCTVERDEEKVRLGVEQMAADKEENESRGWDENNKVSANNLEFS</sequence>
<accession>A0AAD9DEZ6</accession>
<feature type="compositionally biased region" description="Basic and acidic residues" evidence="7">
    <location>
        <begin position="615"/>
        <end position="628"/>
    </location>
</feature>
<feature type="transmembrane region" description="Helical" evidence="8">
    <location>
        <begin position="163"/>
        <end position="181"/>
    </location>
</feature>
<evidence type="ECO:0000256" key="2">
    <source>
        <dbReference type="ARBA" id="ARBA00022448"/>
    </source>
</evidence>
<dbReference type="GO" id="GO:0016020">
    <property type="term" value="C:membrane"/>
    <property type="evidence" value="ECO:0007669"/>
    <property type="project" value="UniProtKB-SubCell"/>
</dbReference>
<organism evidence="10 11">
    <name type="scientific">Skeletonema marinoi</name>
    <dbReference type="NCBI Taxonomy" id="267567"/>
    <lineage>
        <taxon>Eukaryota</taxon>
        <taxon>Sar</taxon>
        <taxon>Stramenopiles</taxon>
        <taxon>Ochrophyta</taxon>
        <taxon>Bacillariophyta</taxon>
        <taxon>Coscinodiscophyceae</taxon>
        <taxon>Thalassiosirophycidae</taxon>
        <taxon>Thalassiosirales</taxon>
        <taxon>Skeletonemataceae</taxon>
        <taxon>Skeletonema</taxon>
        <taxon>Skeletonema marinoi-dohrnii complex</taxon>
    </lineage>
</organism>
<feature type="domain" description="Major facilitator superfamily (MFS) profile" evidence="9">
    <location>
        <begin position="91"/>
        <end position="599"/>
    </location>
</feature>
<feature type="region of interest" description="Disordered" evidence="7">
    <location>
        <begin position="14"/>
        <end position="35"/>
    </location>
</feature>
<dbReference type="PANTHER" id="PTHR23505">
    <property type="entry name" value="SPINSTER"/>
    <property type="match status" value="1"/>
</dbReference>
<comment type="similarity">
    <text evidence="6">Belongs to the major facilitator superfamily. Spinster (TC 2.A.1.49) family.</text>
</comment>
<dbReference type="Proteomes" id="UP001224775">
    <property type="component" value="Unassembled WGS sequence"/>
</dbReference>
<feature type="transmembrane region" description="Helical" evidence="8">
    <location>
        <begin position="253"/>
        <end position="271"/>
    </location>
</feature>
<dbReference type="PANTHER" id="PTHR23505:SF79">
    <property type="entry name" value="PROTEIN SPINSTER"/>
    <property type="match status" value="1"/>
</dbReference>
<keyword evidence="3 8" id="KW-0812">Transmembrane</keyword>
<dbReference type="EMBL" id="JATAAI010000009">
    <property type="protein sequence ID" value="KAK1743310.1"/>
    <property type="molecule type" value="Genomic_DNA"/>
</dbReference>
<evidence type="ECO:0000256" key="4">
    <source>
        <dbReference type="ARBA" id="ARBA00022989"/>
    </source>
</evidence>
<dbReference type="GO" id="GO:0022857">
    <property type="term" value="F:transmembrane transporter activity"/>
    <property type="evidence" value="ECO:0007669"/>
    <property type="project" value="InterPro"/>
</dbReference>
<feature type="transmembrane region" description="Helical" evidence="8">
    <location>
        <begin position="460"/>
        <end position="480"/>
    </location>
</feature>
<feature type="transmembrane region" description="Helical" evidence="8">
    <location>
        <begin position="385"/>
        <end position="407"/>
    </location>
</feature>
<feature type="compositionally biased region" description="Polar residues" evidence="7">
    <location>
        <begin position="629"/>
        <end position="638"/>
    </location>
</feature>
<dbReference type="AlphaFoldDB" id="A0AAD9DEZ6"/>
<feature type="transmembrane region" description="Helical" evidence="8">
    <location>
        <begin position="135"/>
        <end position="157"/>
    </location>
</feature>
<evidence type="ECO:0000313" key="11">
    <source>
        <dbReference type="Proteomes" id="UP001224775"/>
    </source>
</evidence>
<dbReference type="SUPFAM" id="SSF103473">
    <property type="entry name" value="MFS general substrate transporter"/>
    <property type="match status" value="1"/>
</dbReference>
<evidence type="ECO:0000256" key="3">
    <source>
        <dbReference type="ARBA" id="ARBA00022692"/>
    </source>
</evidence>
<dbReference type="Gene3D" id="1.20.1250.20">
    <property type="entry name" value="MFS general substrate transporter like domains"/>
    <property type="match status" value="1"/>
</dbReference>
<keyword evidence="4 8" id="KW-1133">Transmembrane helix</keyword>
<feature type="transmembrane region" description="Helical" evidence="8">
    <location>
        <begin position="579"/>
        <end position="598"/>
    </location>
</feature>
<comment type="subcellular location">
    <subcellularLocation>
        <location evidence="1">Membrane</location>
        <topology evidence="1">Multi-pass membrane protein</topology>
    </subcellularLocation>
</comment>
<feature type="region of interest" description="Disordered" evidence="7">
    <location>
        <begin position="615"/>
        <end position="638"/>
    </location>
</feature>
<evidence type="ECO:0000256" key="8">
    <source>
        <dbReference type="SAM" id="Phobius"/>
    </source>
</evidence>
<proteinExistence type="inferred from homology"/>
<gene>
    <name evidence="10" type="ORF">QTG54_005931</name>
</gene>
<name>A0AAD9DEZ6_9STRA</name>
<evidence type="ECO:0000256" key="6">
    <source>
        <dbReference type="ARBA" id="ARBA00024338"/>
    </source>
</evidence>
<dbReference type="InterPro" id="IPR036259">
    <property type="entry name" value="MFS_trans_sf"/>
</dbReference>
<keyword evidence="11" id="KW-1185">Reference proteome</keyword>
<feature type="transmembrane region" description="Helical" evidence="8">
    <location>
        <begin position="427"/>
        <end position="453"/>
    </location>
</feature>
<feature type="transmembrane region" description="Helical" evidence="8">
    <location>
        <begin position="500"/>
        <end position="523"/>
    </location>
</feature>
<dbReference type="PROSITE" id="PS50850">
    <property type="entry name" value="MFS"/>
    <property type="match status" value="1"/>
</dbReference>
<dbReference type="InterPro" id="IPR020846">
    <property type="entry name" value="MFS_dom"/>
</dbReference>
<evidence type="ECO:0000256" key="7">
    <source>
        <dbReference type="SAM" id="MobiDB-lite"/>
    </source>
</evidence>
<evidence type="ECO:0000259" key="9">
    <source>
        <dbReference type="PROSITE" id="PS50850"/>
    </source>
</evidence>
<dbReference type="InterPro" id="IPR044770">
    <property type="entry name" value="MFS_spinster-like"/>
</dbReference>
<dbReference type="Pfam" id="PF07690">
    <property type="entry name" value="MFS_1"/>
    <property type="match status" value="1"/>
</dbReference>
<dbReference type="InterPro" id="IPR011701">
    <property type="entry name" value="MFS"/>
</dbReference>
<comment type="caution">
    <text evidence="10">The sequence shown here is derived from an EMBL/GenBank/DDBJ whole genome shotgun (WGS) entry which is preliminary data.</text>
</comment>